<proteinExistence type="predicted"/>
<name>A0A388MEH7_CHABU</name>
<keyword evidence="3" id="KW-1185">Reference proteome</keyword>
<dbReference type="AlphaFoldDB" id="A0A388MEH7"/>
<reference evidence="2 3" key="1">
    <citation type="journal article" date="2018" name="Cell">
        <title>The Chara Genome: Secondary Complexity and Implications for Plant Terrestrialization.</title>
        <authorList>
            <person name="Nishiyama T."/>
            <person name="Sakayama H."/>
            <person name="Vries J.D."/>
            <person name="Buschmann H."/>
            <person name="Saint-Marcoux D."/>
            <person name="Ullrich K.K."/>
            <person name="Haas F.B."/>
            <person name="Vanderstraeten L."/>
            <person name="Becker D."/>
            <person name="Lang D."/>
            <person name="Vosolsobe S."/>
            <person name="Rombauts S."/>
            <person name="Wilhelmsson P.K.I."/>
            <person name="Janitza P."/>
            <person name="Kern R."/>
            <person name="Heyl A."/>
            <person name="Rumpler F."/>
            <person name="Villalobos L.I.A.C."/>
            <person name="Clay J.M."/>
            <person name="Skokan R."/>
            <person name="Toyoda A."/>
            <person name="Suzuki Y."/>
            <person name="Kagoshima H."/>
            <person name="Schijlen E."/>
            <person name="Tajeshwar N."/>
            <person name="Catarino B."/>
            <person name="Hetherington A.J."/>
            <person name="Saltykova A."/>
            <person name="Bonnot C."/>
            <person name="Breuninger H."/>
            <person name="Symeonidi A."/>
            <person name="Radhakrishnan G.V."/>
            <person name="Van Nieuwerburgh F."/>
            <person name="Deforce D."/>
            <person name="Chang C."/>
            <person name="Karol K.G."/>
            <person name="Hedrich R."/>
            <person name="Ulvskov P."/>
            <person name="Glockner G."/>
            <person name="Delwiche C.F."/>
            <person name="Petrasek J."/>
            <person name="Van de Peer Y."/>
            <person name="Friml J."/>
            <person name="Beilby M."/>
            <person name="Dolan L."/>
            <person name="Kohara Y."/>
            <person name="Sugano S."/>
            <person name="Fujiyama A."/>
            <person name="Delaux P.-M."/>
            <person name="Quint M."/>
            <person name="TheiBen G."/>
            <person name="Hagemann M."/>
            <person name="Harholt J."/>
            <person name="Dunand C."/>
            <person name="Zachgo S."/>
            <person name="Langdale J."/>
            <person name="Maumus F."/>
            <person name="Straeten D.V.D."/>
            <person name="Gould S.B."/>
            <person name="Rensing S.A."/>
        </authorList>
    </citation>
    <scope>NUCLEOTIDE SEQUENCE [LARGE SCALE GENOMIC DNA]</scope>
    <source>
        <strain evidence="2 3">S276</strain>
    </source>
</reference>
<comment type="caution">
    <text evidence="2">The sequence shown here is derived from an EMBL/GenBank/DDBJ whole genome shotgun (WGS) entry which is preliminary data.</text>
</comment>
<evidence type="ECO:0000313" key="2">
    <source>
        <dbReference type="EMBL" id="GBG92968.1"/>
    </source>
</evidence>
<evidence type="ECO:0000256" key="1">
    <source>
        <dbReference type="SAM" id="MobiDB-lite"/>
    </source>
</evidence>
<feature type="region of interest" description="Disordered" evidence="1">
    <location>
        <begin position="106"/>
        <end position="215"/>
    </location>
</feature>
<gene>
    <name evidence="2" type="ORF">CBR_g57966</name>
</gene>
<feature type="compositionally biased region" description="Acidic residues" evidence="1">
    <location>
        <begin position="160"/>
        <end position="206"/>
    </location>
</feature>
<dbReference type="Gramene" id="GBG92968">
    <property type="protein sequence ID" value="GBG92968"/>
    <property type="gene ID" value="CBR_g57966"/>
</dbReference>
<protein>
    <submittedName>
        <fullName evidence="2">Uncharacterized protein</fullName>
    </submittedName>
</protein>
<dbReference type="Proteomes" id="UP000265515">
    <property type="component" value="Unassembled WGS sequence"/>
</dbReference>
<dbReference type="STRING" id="69332.A0A388MEH7"/>
<feature type="region of interest" description="Disordered" evidence="1">
    <location>
        <begin position="47"/>
        <end position="66"/>
    </location>
</feature>
<organism evidence="2 3">
    <name type="scientific">Chara braunii</name>
    <name type="common">Braun's stonewort</name>
    <dbReference type="NCBI Taxonomy" id="69332"/>
    <lineage>
        <taxon>Eukaryota</taxon>
        <taxon>Viridiplantae</taxon>
        <taxon>Streptophyta</taxon>
        <taxon>Charophyceae</taxon>
        <taxon>Charales</taxon>
        <taxon>Characeae</taxon>
        <taxon>Chara</taxon>
    </lineage>
</organism>
<dbReference type="EMBL" id="BFEA01001186">
    <property type="protein sequence ID" value="GBG92968.1"/>
    <property type="molecule type" value="Genomic_DNA"/>
</dbReference>
<dbReference type="PANTHER" id="PTHR33153:SF3">
    <property type="entry name" value="TRAFFICKING PROTEIN PARTICLE COMPLEX SUBUNIT 11 DOMAIN-CONTAINING PROTEIN"/>
    <property type="match status" value="1"/>
</dbReference>
<feature type="non-terminal residue" evidence="2">
    <location>
        <position position="378"/>
    </location>
</feature>
<sequence length="378" mass="43124">MTTTQGQSSRKTKHVRFSNLSQCQKSVDAKSVKTKIVKWFPNLRQYSTSGDDNQNPLPPKLSANGEKTTNVCLFPKRPRSKTTTRMVIAPERATNMVKGVCATSKTGSTIQIERPRKRQCPNGEGEQSREMDNVQNSSENFVVKEIRDNSIAQELRNNDNEEEESSDGDNEEESNDDDDEKEESNDDDEEEELSEDEESEDTDSEDNEVKDASEVDVNMFRKSLSGKLLGEAKQIVAQEVRKGLYSKSSKSEKSPYNLGKRGRNVRVYNKKANYHVNMKNVEVILKEDCCKAKCYLKFTVEDVFYKREEIWAMKQPEQVNFLFAEMRVASYFSDDGDVEVLRVTFNGIKVCTKAWGKLYGCSTTHVARLRKDFRDGLV</sequence>
<evidence type="ECO:0000313" key="3">
    <source>
        <dbReference type="Proteomes" id="UP000265515"/>
    </source>
</evidence>
<accession>A0A388MEH7</accession>
<dbReference type="PANTHER" id="PTHR33153">
    <property type="entry name" value="MYND-TYPE DOMAIN-CONTAINING PROTEIN"/>
    <property type="match status" value="1"/>
</dbReference>